<sequence>MPQNGLFHTLESFQRLEDFPSYTSCIKCFGKPIIPPLVTDEHRTEISNLREIAIKKEIDILNQRKNHLHLSKKVKEIYHMVAEHLSYNNAHDNFFSSDKSVQYENSALDSSVANESPLSLSANIRSFENSMHVSMTKIPSSDICSTVHKDVIVCPNVSDWYNKSKNVEDFATKTSTIPKEFCFHAANSKCCLCQIQHSYGPFIEPGVPYENFSTEQISKIPEDDQGSLAEETEFESLATVICGKKLSAQDTDNESNFTCLTQSTDLEKYMDCSIEYSSPEDLPTTAKSQMSSQLNISSRSDDASSETLVNTESELTPCASTVPELNDYINEEPSEDDAKTNVLFSIASSSLDVQQRAHSVDSYMNIIKSCSKNLFMRKSQSEPCQSEISQLSDVKGDCFFISNSITADESKLVHLKENLTVDQSDHLGNLPGSNVEKESKMFKKKHVRTNSYTLDQPSSALILAHADCNCKGDSESVMSPHSCSSEKMTPVSSNPAFKKEKVNIVLPPTPDRDKYYPVLNSSIPSSCSESRVESSVSNIKESEITAENFVCSPNINLSTINDEIKTDPAEISPESEDSASCSKSIKEPDEQILVKSSTDQNNLKGEELQTFLNEIIHDIQECQQSRVQKLLEEQNRQWLQLQEEFMEQERLLCAKLNLVGISPTNDISGNKSQYLSGSQRYSTTEQTSSNLQICPKISNFSKLNIQESFDKESPVETHKPFKISPLRISNIDFQSHLPKNDGSLLKSNSLGVSSCVSTGKISSNSLDSVLSSEELQPCASTSSNFFNNTRINVKLSEDSFEKSDYTHSTISSEVIGHSEKSRKPQSFNDSYDRTGSMLSVTSIPSVPSSSHPLQMNTSLPVSSLSFNYQAITSVNNSLANNKSEEQQISAQKMPNKILPQPYSASFLSKNNLHNASNNLLGIECCSTSIQSGSCASTDVVYSNSDMQYSSNNFVDQTNFYSHGHQKIDKSSSTYQPSLHCDNMTLNEKGEYSQNLLSCQHVSDLQHLSNLQTFTDINGSTSVALPMGSDMSKIVLKEASLTSAHFGAFQEMEGNFLDVSSPDEVNLDTSKEIEPEQSKHVREQWFPLQGKNFVEDSSSVRSKSPSKSPEKNKITDQNKSNCLNPKSMVYSSVSDMHAHSLPRKMCSKPMLSASTKSQSDSSISQNLCKVLHHSASISQAKAQKQISSVSLTNLKRRQSKEFIRDPNLLKKFEKLPAFVKGYLTRRLFKTERVQGLIKTLQDTAVLIGKLSEELTAKGDSVSEHDLMTTFHNVYDIFCTISIKEQMKIISESRNLERKKKAAEISKDSPVSVISEKAAASASSKRSKLSAATLKALERKRRSTIDNRTYTIEDLKNCRPRIRSSTSSKSHSSSPSRIYKSSIGLAVKRKTTNARKTPHWK</sequence>
<reference evidence="2" key="1">
    <citation type="submission" date="2020-08" db="EMBL/GenBank/DDBJ databases">
        <title>Multicomponent nature underlies the extraordinary mechanical properties of spider dragline silk.</title>
        <authorList>
            <person name="Kono N."/>
            <person name="Nakamura H."/>
            <person name="Mori M."/>
            <person name="Yoshida Y."/>
            <person name="Ohtoshi R."/>
            <person name="Malay A.D."/>
            <person name="Moran D.A.P."/>
            <person name="Tomita M."/>
            <person name="Numata K."/>
            <person name="Arakawa K."/>
        </authorList>
    </citation>
    <scope>NUCLEOTIDE SEQUENCE</scope>
</reference>
<feature type="compositionally biased region" description="Polar residues" evidence="1">
    <location>
        <begin position="285"/>
        <end position="298"/>
    </location>
</feature>
<feature type="region of interest" description="Disordered" evidence="1">
    <location>
        <begin position="280"/>
        <end position="304"/>
    </location>
</feature>
<dbReference type="GO" id="GO:0007099">
    <property type="term" value="P:centriole replication"/>
    <property type="evidence" value="ECO:0007669"/>
    <property type="project" value="InterPro"/>
</dbReference>
<dbReference type="EMBL" id="BMAV01001204">
    <property type="protein sequence ID" value="GFY39084.1"/>
    <property type="molecule type" value="Genomic_DNA"/>
</dbReference>
<gene>
    <name evidence="2" type="primary">AVEN_136919_1</name>
    <name evidence="2" type="ORF">TNIN_107412</name>
</gene>
<name>A0A8X6WPU2_9ARAC</name>
<dbReference type="OrthoDB" id="10028852at2759"/>
<dbReference type="PANTHER" id="PTHR13594">
    <property type="entry name" value="CENTRIOLAR COILED-COIL PROTEIN OF 110 KDA"/>
    <property type="match status" value="1"/>
</dbReference>
<evidence type="ECO:0000313" key="2">
    <source>
        <dbReference type="EMBL" id="GFY39084.1"/>
    </source>
</evidence>
<protein>
    <submittedName>
        <fullName evidence="2">Uncharacterized protein</fullName>
    </submittedName>
</protein>
<dbReference type="PANTHER" id="PTHR13594:SF1">
    <property type="entry name" value="CENTRIOLAR COILED-COIL PROTEIN OF 110 KDA"/>
    <property type="match status" value="1"/>
</dbReference>
<evidence type="ECO:0000256" key="1">
    <source>
        <dbReference type="SAM" id="MobiDB-lite"/>
    </source>
</evidence>
<proteinExistence type="predicted"/>
<feature type="region of interest" description="Disordered" evidence="1">
    <location>
        <begin position="1094"/>
        <end position="1124"/>
    </location>
</feature>
<dbReference type="GO" id="GO:1903723">
    <property type="term" value="P:negative regulation of centriole elongation"/>
    <property type="evidence" value="ECO:0007669"/>
    <property type="project" value="TreeGrafter"/>
</dbReference>
<feature type="compositionally biased region" description="Low complexity" evidence="1">
    <location>
        <begin position="1361"/>
        <end position="1380"/>
    </location>
</feature>
<evidence type="ECO:0000313" key="3">
    <source>
        <dbReference type="Proteomes" id="UP000886998"/>
    </source>
</evidence>
<dbReference type="GO" id="GO:0005814">
    <property type="term" value="C:centriole"/>
    <property type="evidence" value="ECO:0007669"/>
    <property type="project" value="InterPro"/>
</dbReference>
<accession>A0A8X6WPU2</accession>
<dbReference type="GO" id="GO:0032053">
    <property type="term" value="P:ciliary basal body organization"/>
    <property type="evidence" value="ECO:0007669"/>
    <property type="project" value="TreeGrafter"/>
</dbReference>
<feature type="compositionally biased region" description="Basic residues" evidence="1">
    <location>
        <begin position="1385"/>
        <end position="1399"/>
    </location>
</feature>
<dbReference type="GO" id="GO:0032465">
    <property type="term" value="P:regulation of cytokinesis"/>
    <property type="evidence" value="ECO:0007669"/>
    <property type="project" value="InterPro"/>
</dbReference>
<dbReference type="InterPro" id="IPR033207">
    <property type="entry name" value="CCP110"/>
</dbReference>
<feature type="region of interest" description="Disordered" evidence="1">
    <location>
        <begin position="566"/>
        <end position="586"/>
    </location>
</feature>
<feature type="region of interest" description="Disordered" evidence="1">
    <location>
        <begin position="1354"/>
        <end position="1399"/>
    </location>
</feature>
<keyword evidence="3" id="KW-1185">Reference proteome</keyword>
<dbReference type="Proteomes" id="UP000886998">
    <property type="component" value="Unassembled WGS sequence"/>
</dbReference>
<feature type="compositionally biased region" description="Low complexity" evidence="1">
    <location>
        <begin position="1096"/>
        <end position="1106"/>
    </location>
</feature>
<dbReference type="Pfam" id="PF16025">
    <property type="entry name" value="CaM_bind"/>
    <property type="match status" value="1"/>
</dbReference>
<organism evidence="2 3">
    <name type="scientific">Trichonephila inaurata madagascariensis</name>
    <dbReference type="NCBI Taxonomy" id="2747483"/>
    <lineage>
        <taxon>Eukaryota</taxon>
        <taxon>Metazoa</taxon>
        <taxon>Ecdysozoa</taxon>
        <taxon>Arthropoda</taxon>
        <taxon>Chelicerata</taxon>
        <taxon>Arachnida</taxon>
        <taxon>Araneae</taxon>
        <taxon>Araneomorphae</taxon>
        <taxon>Entelegynae</taxon>
        <taxon>Araneoidea</taxon>
        <taxon>Nephilidae</taxon>
        <taxon>Trichonephila</taxon>
        <taxon>Trichonephila inaurata</taxon>
    </lineage>
</organism>
<comment type="caution">
    <text evidence="2">The sequence shown here is derived from an EMBL/GenBank/DDBJ whole genome shotgun (WGS) entry which is preliminary data.</text>
</comment>